<proteinExistence type="predicted"/>
<keyword evidence="4" id="KW-1185">Reference proteome</keyword>
<evidence type="ECO:0000259" key="2">
    <source>
        <dbReference type="Pfam" id="PF11740"/>
    </source>
</evidence>
<dbReference type="RefSeq" id="WP_135209204.1">
    <property type="nucleotide sequence ID" value="NZ_SPVF01000259.1"/>
</dbReference>
<protein>
    <recommendedName>
        <fullName evidence="2">KfrA N-terminal DNA-binding domain-containing protein</fullName>
    </recommendedName>
</protein>
<reference evidence="3 4" key="1">
    <citation type="submission" date="2019-03" db="EMBL/GenBank/DDBJ databases">
        <title>Draft Genome Sequence of Massilia arenosa sp. nov., a Novel Massilia Species Isolated from a Sandy-loam Maize Soil.</title>
        <authorList>
            <person name="Raths R."/>
            <person name="Peta V."/>
            <person name="Bucking H."/>
        </authorList>
    </citation>
    <scope>NUCLEOTIDE SEQUENCE [LARGE SCALE GENOMIC DNA]</scope>
    <source>
        <strain evidence="3 4">MC02</strain>
    </source>
</reference>
<comment type="caution">
    <text evidence="3">The sequence shown here is derived from an EMBL/GenBank/DDBJ whole genome shotgun (WGS) entry which is preliminary data.</text>
</comment>
<evidence type="ECO:0000313" key="4">
    <source>
        <dbReference type="Proteomes" id="UP000298438"/>
    </source>
</evidence>
<feature type="domain" description="KfrA N-terminal DNA-binding" evidence="2">
    <location>
        <begin position="7"/>
        <end position="119"/>
    </location>
</feature>
<dbReference type="OrthoDB" id="7015148at2"/>
<dbReference type="AlphaFoldDB" id="A0A4Y9RUI0"/>
<organism evidence="3 4">
    <name type="scientific">Zemynaea arenosa</name>
    <dbReference type="NCBI Taxonomy" id="2561931"/>
    <lineage>
        <taxon>Bacteria</taxon>
        <taxon>Pseudomonadati</taxon>
        <taxon>Pseudomonadota</taxon>
        <taxon>Betaproteobacteria</taxon>
        <taxon>Burkholderiales</taxon>
        <taxon>Oxalobacteraceae</taxon>
        <taxon>Telluria group</taxon>
        <taxon>Zemynaea</taxon>
    </lineage>
</organism>
<accession>A0A4Y9RUI0</accession>
<keyword evidence="1" id="KW-0175">Coiled coil</keyword>
<dbReference type="EMBL" id="SPVF01000259">
    <property type="protein sequence ID" value="TFW11456.1"/>
    <property type="molecule type" value="Genomic_DNA"/>
</dbReference>
<name>A0A4Y9RUI0_9BURK</name>
<evidence type="ECO:0000313" key="3">
    <source>
        <dbReference type="EMBL" id="TFW11456.1"/>
    </source>
</evidence>
<gene>
    <name evidence="3" type="ORF">E4L96_21160</name>
</gene>
<dbReference type="InterPro" id="IPR021104">
    <property type="entry name" value="KfrA_DNA-bd_N"/>
</dbReference>
<dbReference type="Proteomes" id="UP000298438">
    <property type="component" value="Unassembled WGS sequence"/>
</dbReference>
<feature type="coiled-coil region" evidence="1">
    <location>
        <begin position="99"/>
        <end position="126"/>
    </location>
</feature>
<dbReference type="Pfam" id="PF11740">
    <property type="entry name" value="KfrA_N"/>
    <property type="match status" value="1"/>
</dbReference>
<evidence type="ECO:0000256" key="1">
    <source>
        <dbReference type="SAM" id="Coils"/>
    </source>
</evidence>
<sequence length="186" mass="20059">MARTGITKAQVRDVRERMLTEGRYPSVEAVRHALGDTGSKSTIHRYLKELADEASGAGGGAREDTARQLQALVAQLADRLHADAERRLSLLRAEFDLTMRAKDAELDELRQTVAVLTARVRELEGGDLVRNQAGAGRTELGVGFGQFGALVSNSRSGAHDISPFSAVRTAGRSDVIDAAELLKLVH</sequence>